<protein>
    <submittedName>
        <fullName evidence="2">Putative amidohydrolase</fullName>
    </submittedName>
</protein>
<dbReference type="RefSeq" id="WP_025349746.1">
    <property type="nucleotide sequence ID" value="NZ_CP006850.1"/>
</dbReference>
<dbReference type="Pfam" id="PF04909">
    <property type="entry name" value="Amidohydro_2"/>
    <property type="match status" value="1"/>
</dbReference>
<dbReference type="eggNOG" id="COG2159">
    <property type="taxonomic scope" value="Bacteria"/>
</dbReference>
<accession>W5TGK7</accession>
<dbReference type="GO" id="GO:0016787">
    <property type="term" value="F:hydrolase activity"/>
    <property type="evidence" value="ECO:0007669"/>
    <property type="project" value="UniProtKB-KW"/>
</dbReference>
<dbReference type="AlphaFoldDB" id="W5TGK7"/>
<proteinExistence type="predicted"/>
<dbReference type="KEGG" id="nno:NONO_c35220"/>
<dbReference type="PATRIC" id="fig|1415166.3.peg.3610"/>
<keyword evidence="3" id="KW-1185">Reference proteome</keyword>
<sequence>MIIDAHSHVHDPVEPHLAALDDAGVDRAVLFATRPHPERAVDLVSLRREMSVLDNALAGGENTIDRYRTAWAELHRTLAAHPSRFIGFGSVPVDLPAEDIAALIDREVVGRGLRGIGELTPPAGEAARIEPVLAAAHDHGGLPVVVHGFAPTTAEDLRTLSRLAGRYPAVPLVVSQLGGMNWMEAIELVRDTPSMYLELSTANIIFAVRLAIREIPERTLFGSDAPYGDPVLARTAVERVTSPGEVRDLVLGGNLGKLLGIL</sequence>
<dbReference type="Gene3D" id="3.20.20.140">
    <property type="entry name" value="Metal-dependent hydrolases"/>
    <property type="match status" value="1"/>
</dbReference>
<evidence type="ECO:0000313" key="2">
    <source>
        <dbReference type="EMBL" id="AHH18309.1"/>
    </source>
</evidence>
<dbReference type="OrthoDB" id="1407586at2"/>
<dbReference type="Proteomes" id="UP000019150">
    <property type="component" value="Chromosome"/>
</dbReference>
<dbReference type="EMBL" id="CP006850">
    <property type="protein sequence ID" value="AHH18309.1"/>
    <property type="molecule type" value="Genomic_DNA"/>
</dbReference>
<dbReference type="InterPro" id="IPR006680">
    <property type="entry name" value="Amidohydro-rel"/>
</dbReference>
<reference evidence="2 3" key="1">
    <citation type="journal article" date="2014" name="Appl. Environ. Microbiol.">
        <title>Insights into the Microbial Degradation of Rubber and Gutta-Percha by Analysis of the Complete Genome of Nocardia nova SH22a.</title>
        <authorList>
            <person name="Luo Q."/>
            <person name="Hiessl S."/>
            <person name="Poehlein A."/>
            <person name="Daniel R."/>
            <person name="Steinbuchel A."/>
        </authorList>
    </citation>
    <scope>NUCLEOTIDE SEQUENCE [LARGE SCALE GENOMIC DNA]</scope>
    <source>
        <strain evidence="2">SH22a</strain>
    </source>
</reference>
<dbReference type="InterPro" id="IPR032466">
    <property type="entry name" value="Metal_Hydrolase"/>
</dbReference>
<dbReference type="HOGENOM" id="CLU_1037416_0_0_11"/>
<gene>
    <name evidence="2" type="ORF">NONO_c35220</name>
</gene>
<evidence type="ECO:0000259" key="1">
    <source>
        <dbReference type="Pfam" id="PF04909"/>
    </source>
</evidence>
<organism evidence="2 3">
    <name type="scientific">Nocardia nova SH22a</name>
    <dbReference type="NCBI Taxonomy" id="1415166"/>
    <lineage>
        <taxon>Bacteria</taxon>
        <taxon>Bacillati</taxon>
        <taxon>Actinomycetota</taxon>
        <taxon>Actinomycetes</taxon>
        <taxon>Mycobacteriales</taxon>
        <taxon>Nocardiaceae</taxon>
        <taxon>Nocardia</taxon>
    </lineage>
</organism>
<dbReference type="STRING" id="1415166.NONO_c35220"/>
<feature type="domain" description="Amidohydrolase-related" evidence="1">
    <location>
        <begin position="3"/>
        <end position="260"/>
    </location>
</feature>
<dbReference type="SUPFAM" id="SSF51556">
    <property type="entry name" value="Metallo-dependent hydrolases"/>
    <property type="match status" value="1"/>
</dbReference>
<evidence type="ECO:0000313" key="3">
    <source>
        <dbReference type="Proteomes" id="UP000019150"/>
    </source>
</evidence>
<keyword evidence="2" id="KW-0378">Hydrolase</keyword>
<name>W5TGK7_9NOCA</name>